<dbReference type="SUPFAM" id="SSF55486">
    <property type="entry name" value="Metalloproteases ('zincins'), catalytic domain"/>
    <property type="match status" value="1"/>
</dbReference>
<protein>
    <recommendedName>
        <fullName evidence="2">DUF3152 domain-containing protein</fullName>
    </recommendedName>
</protein>
<proteinExistence type="predicted"/>
<feature type="domain" description="DUF3152" evidence="2">
    <location>
        <begin position="89"/>
        <end position="264"/>
    </location>
</feature>
<evidence type="ECO:0000256" key="1">
    <source>
        <dbReference type="SAM" id="MobiDB-lite"/>
    </source>
</evidence>
<name>A0ABN2UCD7_9MICO</name>
<organism evidence="3 4">
    <name type="scientific">Terrabacter terrae</name>
    <dbReference type="NCBI Taxonomy" id="318434"/>
    <lineage>
        <taxon>Bacteria</taxon>
        <taxon>Bacillati</taxon>
        <taxon>Actinomycetota</taxon>
        <taxon>Actinomycetes</taxon>
        <taxon>Micrococcales</taxon>
        <taxon>Intrasporangiaceae</taxon>
        <taxon>Terrabacter</taxon>
    </lineage>
</organism>
<gene>
    <name evidence="3" type="ORF">GCM10009740_24270</name>
</gene>
<sequence length="277" mass="28564">MLLCLAADVWSVSAAGAREPVADRPAPAVTQAAATATTATTAVPPVDQAEQVPDAATDSQASGSSPARPGAAAKGDGTDRKGDGKDAKGAVIESGSGRFTVVAMPASALRPEPSSGRTVRYTVEVEGGTDVPGQEFAATVGKVLTEPRGWQTKDGVRFVDVAPAEAANGAPVDLRITLASPDTTDRLCAPLETRGQVSCHNGGRVVLNLRRWVLGAEAYGNDVAAYRTYLVNHEVGHGIGHPHEYCGGTGQVAPVMMQQTYGLKGCTAWPWPTPKPA</sequence>
<dbReference type="InterPro" id="IPR022603">
    <property type="entry name" value="DUF3152"/>
</dbReference>
<dbReference type="EMBL" id="BAAANB010000021">
    <property type="protein sequence ID" value="GAA2033096.1"/>
    <property type="molecule type" value="Genomic_DNA"/>
</dbReference>
<feature type="region of interest" description="Disordered" evidence="1">
    <location>
        <begin position="17"/>
        <end position="92"/>
    </location>
</feature>
<reference evidence="3 4" key="1">
    <citation type="journal article" date="2019" name="Int. J. Syst. Evol. Microbiol.">
        <title>The Global Catalogue of Microorganisms (GCM) 10K type strain sequencing project: providing services to taxonomists for standard genome sequencing and annotation.</title>
        <authorList>
            <consortium name="The Broad Institute Genomics Platform"/>
            <consortium name="The Broad Institute Genome Sequencing Center for Infectious Disease"/>
            <person name="Wu L."/>
            <person name="Ma J."/>
        </authorList>
    </citation>
    <scope>NUCLEOTIDE SEQUENCE [LARGE SCALE GENOMIC DNA]</scope>
    <source>
        <strain evidence="3 4">JCM 14283</strain>
    </source>
</reference>
<feature type="compositionally biased region" description="Low complexity" evidence="1">
    <location>
        <begin position="59"/>
        <end position="75"/>
    </location>
</feature>
<comment type="caution">
    <text evidence="3">The sequence shown here is derived from an EMBL/GenBank/DDBJ whole genome shotgun (WGS) entry which is preliminary data.</text>
</comment>
<evidence type="ECO:0000313" key="4">
    <source>
        <dbReference type="Proteomes" id="UP001501285"/>
    </source>
</evidence>
<evidence type="ECO:0000259" key="2">
    <source>
        <dbReference type="Pfam" id="PF11350"/>
    </source>
</evidence>
<evidence type="ECO:0000313" key="3">
    <source>
        <dbReference type="EMBL" id="GAA2033096.1"/>
    </source>
</evidence>
<feature type="compositionally biased region" description="Low complexity" evidence="1">
    <location>
        <begin position="25"/>
        <end position="46"/>
    </location>
</feature>
<accession>A0ABN2UCD7</accession>
<dbReference type="Proteomes" id="UP001501285">
    <property type="component" value="Unassembled WGS sequence"/>
</dbReference>
<keyword evidence="4" id="KW-1185">Reference proteome</keyword>
<feature type="compositionally biased region" description="Basic and acidic residues" evidence="1">
    <location>
        <begin position="76"/>
        <end position="88"/>
    </location>
</feature>
<dbReference type="Pfam" id="PF11350">
    <property type="entry name" value="DUF3152"/>
    <property type="match status" value="1"/>
</dbReference>